<organism evidence="2 3">
    <name type="scientific">Streptomyces humicola</name>
    <dbReference type="NCBI Taxonomy" id="2953240"/>
    <lineage>
        <taxon>Bacteria</taxon>
        <taxon>Bacillati</taxon>
        <taxon>Actinomycetota</taxon>
        <taxon>Actinomycetes</taxon>
        <taxon>Kitasatosporales</taxon>
        <taxon>Streptomycetaceae</taxon>
        <taxon>Streptomyces</taxon>
    </lineage>
</organism>
<dbReference type="Pfam" id="PF00756">
    <property type="entry name" value="Esterase"/>
    <property type="match status" value="1"/>
</dbReference>
<keyword evidence="3" id="KW-1185">Reference proteome</keyword>
<gene>
    <name evidence="2" type="ORF">NGB36_17560</name>
</gene>
<keyword evidence="1" id="KW-0472">Membrane</keyword>
<accession>A0ABT1Q0T2</accession>
<dbReference type="InterPro" id="IPR050583">
    <property type="entry name" value="Mycobacterial_A85_antigen"/>
</dbReference>
<protein>
    <submittedName>
        <fullName evidence="2">Alpha/beta hydrolase-fold protein</fullName>
    </submittedName>
</protein>
<dbReference type="InterPro" id="IPR029058">
    <property type="entry name" value="AB_hydrolase_fold"/>
</dbReference>
<dbReference type="Proteomes" id="UP001057702">
    <property type="component" value="Unassembled WGS sequence"/>
</dbReference>
<comment type="caution">
    <text evidence="2">The sequence shown here is derived from an EMBL/GenBank/DDBJ whole genome shotgun (WGS) entry which is preliminary data.</text>
</comment>
<keyword evidence="1" id="KW-1133">Transmembrane helix</keyword>
<feature type="transmembrane region" description="Helical" evidence="1">
    <location>
        <begin position="6"/>
        <end position="30"/>
    </location>
</feature>
<feature type="transmembrane region" description="Helical" evidence="1">
    <location>
        <begin position="42"/>
        <end position="60"/>
    </location>
</feature>
<keyword evidence="2" id="KW-0378">Hydrolase</keyword>
<dbReference type="SUPFAM" id="SSF53474">
    <property type="entry name" value="alpha/beta-Hydrolases"/>
    <property type="match status" value="1"/>
</dbReference>
<dbReference type="EMBL" id="JANFNG010000013">
    <property type="protein sequence ID" value="MCQ4082357.1"/>
    <property type="molecule type" value="Genomic_DNA"/>
</dbReference>
<sequence>MSLTGTPFFVVLIAVTVVVIAGTLVFWSIVPGPRLMRGLARLVMILLCQLTAIAVVATWINTSYGLYSSWSDLFGTNTNPDSAAMPGPPPTRAQFTHAQGGTPAGGLLDTYFHGPHSQLSGQVIVWTPPQYDEPGYATARFPVLMLLHGVPGSPQSWLEHGGMPDDFKNLVAQNHAHPFILVMPVVNPGSVDTDCSDVPNRKVATWLAADVPELISQKFRTITGPRGWGVMGFSTGGYCAAKLPLQYPHVFGAGAALDPDPLTGDPDVISDPQLRRRNSPTWLVQHTKADVDLFLATSRQDPDSPPRYLAQFAQAAAASGSGVRVQTTVLPTGGHNYNTWTSLYPAAFGWLSDWLDTPQHPATMLAGARNAGQSWPAQR</sequence>
<dbReference type="InterPro" id="IPR000801">
    <property type="entry name" value="Esterase-like"/>
</dbReference>
<evidence type="ECO:0000313" key="3">
    <source>
        <dbReference type="Proteomes" id="UP001057702"/>
    </source>
</evidence>
<dbReference type="Gene3D" id="3.40.50.1820">
    <property type="entry name" value="alpha/beta hydrolase"/>
    <property type="match status" value="1"/>
</dbReference>
<reference evidence="2" key="1">
    <citation type="submission" date="2022-06" db="EMBL/GenBank/DDBJ databases">
        <title>Draft genome sequence of Streptomyces sp. RB6PN25 isolated from peat swamp forest in Thailand.</title>
        <authorList>
            <person name="Duangmal K."/>
            <person name="Klaysubun C."/>
        </authorList>
    </citation>
    <scope>NUCLEOTIDE SEQUENCE</scope>
    <source>
        <strain evidence="2">RB6PN25</strain>
    </source>
</reference>
<name>A0ABT1Q0T2_9ACTN</name>
<proteinExistence type="predicted"/>
<dbReference type="GO" id="GO:0016787">
    <property type="term" value="F:hydrolase activity"/>
    <property type="evidence" value="ECO:0007669"/>
    <property type="project" value="UniProtKB-KW"/>
</dbReference>
<dbReference type="PANTHER" id="PTHR48098:SF1">
    <property type="entry name" value="DIACYLGLYCEROL ACYLTRANSFERASE_MYCOLYLTRANSFERASE AG85A"/>
    <property type="match status" value="1"/>
</dbReference>
<evidence type="ECO:0000313" key="2">
    <source>
        <dbReference type="EMBL" id="MCQ4082357.1"/>
    </source>
</evidence>
<dbReference type="RefSeq" id="WP_255921271.1">
    <property type="nucleotide sequence ID" value="NZ_JANFNG010000013.1"/>
</dbReference>
<evidence type="ECO:0000256" key="1">
    <source>
        <dbReference type="SAM" id="Phobius"/>
    </source>
</evidence>
<keyword evidence="1" id="KW-0812">Transmembrane</keyword>
<dbReference type="PANTHER" id="PTHR48098">
    <property type="entry name" value="ENTEROCHELIN ESTERASE-RELATED"/>
    <property type="match status" value="1"/>
</dbReference>